<dbReference type="EC" id="2.7.13.3" evidence="2"/>
<evidence type="ECO:0000313" key="9">
    <source>
        <dbReference type="EMBL" id="TXF98933.1"/>
    </source>
</evidence>
<dbReference type="SMART" id="SM00387">
    <property type="entry name" value="HATPase_c"/>
    <property type="match status" value="1"/>
</dbReference>
<dbReference type="AlphaFoldDB" id="A0A5C7FSN9"/>
<sequence length="170" mass="17956">MRLDEYVGELCDQLASAGAADRRGIVLALEVAPVDVGLDLAVPLGLLLNELVSNSLKHAFPEGRRGTIRVTLRPEVGEDAGTDEQTLRLTVQDDGIGLPLDADRTSPQTLGLRLVTALSEQLHARLVFENRNGACIMLVFHAGANGRPSAANATDALSRQALATQAAAPE</sequence>
<dbReference type="InterPro" id="IPR036890">
    <property type="entry name" value="HATPase_C_sf"/>
</dbReference>
<dbReference type="Pfam" id="PF02518">
    <property type="entry name" value="HATPase_c"/>
    <property type="match status" value="1"/>
</dbReference>
<comment type="caution">
    <text evidence="9">The sequence shown here is derived from an EMBL/GenBank/DDBJ whole genome shotgun (WGS) entry which is preliminary data.</text>
</comment>
<dbReference type="InterPro" id="IPR003594">
    <property type="entry name" value="HATPase_dom"/>
</dbReference>
<dbReference type="PANTHER" id="PTHR41523">
    <property type="entry name" value="TWO-COMPONENT SYSTEM SENSOR PROTEIN"/>
    <property type="match status" value="1"/>
</dbReference>
<evidence type="ECO:0000256" key="5">
    <source>
        <dbReference type="ARBA" id="ARBA00022741"/>
    </source>
</evidence>
<dbReference type="Gene3D" id="3.30.565.10">
    <property type="entry name" value="Histidine kinase-like ATPase, C-terminal domain"/>
    <property type="match status" value="1"/>
</dbReference>
<accession>A0A5C7FSN9</accession>
<evidence type="ECO:0000256" key="2">
    <source>
        <dbReference type="ARBA" id="ARBA00012438"/>
    </source>
</evidence>
<evidence type="ECO:0000256" key="4">
    <source>
        <dbReference type="ARBA" id="ARBA00022679"/>
    </source>
</evidence>
<dbReference type="PANTHER" id="PTHR41523:SF8">
    <property type="entry name" value="ETHYLENE RESPONSE SENSOR PROTEIN"/>
    <property type="match status" value="1"/>
</dbReference>
<evidence type="ECO:0000256" key="6">
    <source>
        <dbReference type="ARBA" id="ARBA00022777"/>
    </source>
</evidence>
<dbReference type="EMBL" id="VPFD01000015">
    <property type="protein sequence ID" value="TXF98933.1"/>
    <property type="molecule type" value="Genomic_DNA"/>
</dbReference>
<keyword evidence="6 9" id="KW-0418">Kinase</keyword>
<keyword evidence="3" id="KW-0597">Phosphoprotein</keyword>
<reference evidence="9 10" key="1">
    <citation type="submission" date="2019-08" db="EMBL/GenBank/DDBJ databases">
        <title>Massilia golmudensis sp. nov., isolated from sand in the Qinghai-Tibetan Plateau.</title>
        <authorList>
            <person name="Zhang B."/>
        </authorList>
    </citation>
    <scope>NUCLEOTIDE SEQUENCE [LARGE SCALE GENOMIC DNA]</scope>
    <source>
        <strain evidence="9 10">GEM5</strain>
    </source>
</reference>
<protein>
    <recommendedName>
        <fullName evidence="2">histidine kinase</fullName>
        <ecNumber evidence="2">2.7.13.3</ecNumber>
    </recommendedName>
</protein>
<name>A0A5C7FSN9_9BURK</name>
<proteinExistence type="predicted"/>
<evidence type="ECO:0000256" key="7">
    <source>
        <dbReference type="ARBA" id="ARBA00022840"/>
    </source>
</evidence>
<dbReference type="SUPFAM" id="SSF55874">
    <property type="entry name" value="ATPase domain of HSP90 chaperone/DNA topoisomerase II/histidine kinase"/>
    <property type="match status" value="1"/>
</dbReference>
<feature type="domain" description="Histidine kinase/HSP90-like ATPase" evidence="8">
    <location>
        <begin position="39"/>
        <end position="144"/>
    </location>
</feature>
<evidence type="ECO:0000259" key="8">
    <source>
        <dbReference type="SMART" id="SM00387"/>
    </source>
</evidence>
<evidence type="ECO:0000313" key="10">
    <source>
        <dbReference type="Proteomes" id="UP000321413"/>
    </source>
</evidence>
<gene>
    <name evidence="9" type="ORF">FVD38_14095</name>
</gene>
<keyword evidence="4" id="KW-0808">Transferase</keyword>
<keyword evidence="10" id="KW-1185">Reference proteome</keyword>
<dbReference type="GO" id="GO:0004673">
    <property type="term" value="F:protein histidine kinase activity"/>
    <property type="evidence" value="ECO:0007669"/>
    <property type="project" value="UniProtKB-EC"/>
</dbReference>
<evidence type="ECO:0000256" key="1">
    <source>
        <dbReference type="ARBA" id="ARBA00000085"/>
    </source>
</evidence>
<keyword evidence="5" id="KW-0547">Nucleotide-binding</keyword>
<evidence type="ECO:0000256" key="3">
    <source>
        <dbReference type="ARBA" id="ARBA00022553"/>
    </source>
</evidence>
<comment type="catalytic activity">
    <reaction evidence="1">
        <text>ATP + protein L-histidine = ADP + protein N-phospho-L-histidine.</text>
        <dbReference type="EC" id="2.7.13.3"/>
    </reaction>
</comment>
<dbReference type="GO" id="GO:0005524">
    <property type="term" value="F:ATP binding"/>
    <property type="evidence" value="ECO:0007669"/>
    <property type="project" value="UniProtKB-KW"/>
</dbReference>
<organism evidence="9 10">
    <name type="scientific">Massilia arenae</name>
    <dbReference type="NCBI Taxonomy" id="2603288"/>
    <lineage>
        <taxon>Bacteria</taxon>
        <taxon>Pseudomonadati</taxon>
        <taxon>Pseudomonadota</taxon>
        <taxon>Betaproteobacteria</taxon>
        <taxon>Burkholderiales</taxon>
        <taxon>Oxalobacteraceae</taxon>
        <taxon>Telluria group</taxon>
        <taxon>Massilia</taxon>
    </lineage>
</organism>
<dbReference type="Proteomes" id="UP000321413">
    <property type="component" value="Unassembled WGS sequence"/>
</dbReference>
<keyword evidence="7" id="KW-0067">ATP-binding</keyword>